<proteinExistence type="predicted"/>
<keyword evidence="1" id="KW-0472">Membrane</keyword>
<dbReference type="Proteomes" id="UP000184063">
    <property type="component" value="Unassembled WGS sequence"/>
</dbReference>
<feature type="transmembrane region" description="Helical" evidence="1">
    <location>
        <begin position="28"/>
        <end position="47"/>
    </location>
</feature>
<keyword evidence="1" id="KW-1133">Transmembrane helix</keyword>
<gene>
    <name evidence="2" type="ORF">ASPFODRAFT_200957</name>
</gene>
<evidence type="ECO:0000313" key="2">
    <source>
        <dbReference type="EMBL" id="OJZ80105.1"/>
    </source>
</evidence>
<name>A0A1M3T047_ASPLC</name>
<keyword evidence="1" id="KW-0812">Transmembrane</keyword>
<reference evidence="3" key="1">
    <citation type="journal article" date="2017" name="Genome Biol.">
        <title>Comparative genomics reveals high biological diversity and specific adaptations in the industrially and medically important fungal genus Aspergillus.</title>
        <authorList>
            <person name="de Vries R.P."/>
            <person name="Riley R."/>
            <person name="Wiebenga A."/>
            <person name="Aguilar-Osorio G."/>
            <person name="Amillis S."/>
            <person name="Uchima C.A."/>
            <person name="Anderluh G."/>
            <person name="Asadollahi M."/>
            <person name="Askin M."/>
            <person name="Barry K."/>
            <person name="Battaglia E."/>
            <person name="Bayram O."/>
            <person name="Benocci T."/>
            <person name="Braus-Stromeyer S.A."/>
            <person name="Caldana C."/>
            <person name="Canovas D."/>
            <person name="Cerqueira G.C."/>
            <person name="Chen F."/>
            <person name="Chen W."/>
            <person name="Choi C."/>
            <person name="Clum A."/>
            <person name="Dos Santos R.A."/>
            <person name="Damasio A.R."/>
            <person name="Diallinas G."/>
            <person name="Emri T."/>
            <person name="Fekete E."/>
            <person name="Flipphi M."/>
            <person name="Freyberg S."/>
            <person name="Gallo A."/>
            <person name="Gournas C."/>
            <person name="Habgood R."/>
            <person name="Hainaut M."/>
            <person name="Harispe M.L."/>
            <person name="Henrissat B."/>
            <person name="Hilden K.S."/>
            <person name="Hope R."/>
            <person name="Hossain A."/>
            <person name="Karabika E."/>
            <person name="Karaffa L."/>
            <person name="Karanyi Z."/>
            <person name="Krasevec N."/>
            <person name="Kuo A."/>
            <person name="Kusch H."/>
            <person name="LaButti K."/>
            <person name="Lagendijk E.L."/>
            <person name="Lapidus A."/>
            <person name="Levasseur A."/>
            <person name="Lindquist E."/>
            <person name="Lipzen A."/>
            <person name="Logrieco A.F."/>
            <person name="MacCabe A."/>
            <person name="Maekelae M.R."/>
            <person name="Malavazi I."/>
            <person name="Melin P."/>
            <person name="Meyer V."/>
            <person name="Mielnichuk N."/>
            <person name="Miskei M."/>
            <person name="Molnar A.P."/>
            <person name="Mule G."/>
            <person name="Ngan C.Y."/>
            <person name="Orejas M."/>
            <person name="Orosz E."/>
            <person name="Ouedraogo J.P."/>
            <person name="Overkamp K.M."/>
            <person name="Park H.-S."/>
            <person name="Perrone G."/>
            <person name="Piumi F."/>
            <person name="Punt P.J."/>
            <person name="Ram A.F."/>
            <person name="Ramon A."/>
            <person name="Rauscher S."/>
            <person name="Record E."/>
            <person name="Riano-Pachon D.M."/>
            <person name="Robert V."/>
            <person name="Roehrig J."/>
            <person name="Ruller R."/>
            <person name="Salamov A."/>
            <person name="Salih N.S."/>
            <person name="Samson R.A."/>
            <person name="Sandor E."/>
            <person name="Sanguinetti M."/>
            <person name="Schuetze T."/>
            <person name="Sepcic K."/>
            <person name="Shelest E."/>
            <person name="Sherlock G."/>
            <person name="Sophianopoulou V."/>
            <person name="Squina F.M."/>
            <person name="Sun H."/>
            <person name="Susca A."/>
            <person name="Todd R.B."/>
            <person name="Tsang A."/>
            <person name="Unkles S.E."/>
            <person name="van de Wiele N."/>
            <person name="van Rossen-Uffink D."/>
            <person name="Oliveira J.V."/>
            <person name="Vesth T.C."/>
            <person name="Visser J."/>
            <person name="Yu J.-H."/>
            <person name="Zhou M."/>
            <person name="Andersen M.R."/>
            <person name="Archer D.B."/>
            <person name="Baker S.E."/>
            <person name="Benoit I."/>
            <person name="Brakhage A.A."/>
            <person name="Braus G.H."/>
            <person name="Fischer R."/>
            <person name="Frisvad J.C."/>
            <person name="Goldman G.H."/>
            <person name="Houbraken J."/>
            <person name="Oakley B."/>
            <person name="Pocsi I."/>
            <person name="Scazzocchio C."/>
            <person name="Seiboth B."/>
            <person name="vanKuyk P.A."/>
            <person name="Wortman J."/>
            <person name="Dyer P.S."/>
            <person name="Grigoriev I.V."/>
        </authorList>
    </citation>
    <scope>NUCLEOTIDE SEQUENCE [LARGE SCALE GENOMIC DNA]</scope>
    <source>
        <strain evidence="3">CBS 106.47</strain>
    </source>
</reference>
<evidence type="ECO:0000313" key="3">
    <source>
        <dbReference type="Proteomes" id="UP000184063"/>
    </source>
</evidence>
<evidence type="ECO:0000256" key="1">
    <source>
        <dbReference type="SAM" id="Phobius"/>
    </source>
</evidence>
<feature type="transmembrane region" description="Helical" evidence="1">
    <location>
        <begin position="91"/>
        <end position="107"/>
    </location>
</feature>
<accession>A0A1M3T047</accession>
<protein>
    <submittedName>
        <fullName evidence="2">Uncharacterized protein</fullName>
    </submittedName>
</protein>
<dbReference type="AlphaFoldDB" id="A0A1M3T047"/>
<dbReference type="EMBL" id="KV878261">
    <property type="protein sequence ID" value="OJZ80105.1"/>
    <property type="molecule type" value="Genomic_DNA"/>
</dbReference>
<dbReference type="VEuPathDB" id="FungiDB:ASPFODRAFT_200957"/>
<sequence>MGIRSNRYTCFVLVVKGVLVYIDPRYPVLVQNGILFGISLCLVLYLLHDDRCINQSLLSHLDGVVLAELYIVTGLVNLVNWLRPEILPDPGVVTVATMIMVYVSWLIQRRILCAALCAVTHDSSVTCKQLSNL</sequence>
<organism evidence="2 3">
    <name type="scientific">Aspergillus luchuensis (strain CBS 106.47)</name>
    <dbReference type="NCBI Taxonomy" id="1137211"/>
    <lineage>
        <taxon>Eukaryota</taxon>
        <taxon>Fungi</taxon>
        <taxon>Dikarya</taxon>
        <taxon>Ascomycota</taxon>
        <taxon>Pezizomycotina</taxon>
        <taxon>Eurotiomycetes</taxon>
        <taxon>Eurotiomycetidae</taxon>
        <taxon>Eurotiales</taxon>
        <taxon>Aspergillaceae</taxon>
        <taxon>Aspergillus</taxon>
        <taxon>Aspergillus subgen. Circumdati</taxon>
    </lineage>
</organism>